<evidence type="ECO:0000256" key="2">
    <source>
        <dbReference type="ARBA" id="ARBA00023043"/>
    </source>
</evidence>
<dbReference type="PROSITE" id="PS50297">
    <property type="entry name" value="ANK_REP_REGION"/>
    <property type="match status" value="3"/>
</dbReference>
<keyword evidence="1" id="KW-0677">Repeat</keyword>
<feature type="compositionally biased region" description="Basic residues" evidence="4">
    <location>
        <begin position="13"/>
        <end position="26"/>
    </location>
</feature>
<feature type="repeat" description="ANK" evidence="3">
    <location>
        <begin position="277"/>
        <end position="309"/>
    </location>
</feature>
<feature type="repeat" description="ANK" evidence="3">
    <location>
        <begin position="210"/>
        <end position="242"/>
    </location>
</feature>
<sequence>MRRSARTPICRGQKTHRRKDCRRRRIQPRDVVANIGHRAEGERQRPLSGDRMVSPRARSDRSRTDRNEPQLRDTPLGMQRRHAAHQWRDGLHDEHLRALEEGRAMTRTTLSRRNFLIGALGSSSFAYPTASDAAPDAAEIFSDPKIVALLRAASQRDSKRAAELVAAGADLKARGDKNVTLLQWAMLNKSHFAFQVLLNVGADPAQPGIDGDTAIHFAAMANDLEYLRLLLARHIDVDARNGQTGRTPLMAALMGEREQQFEMLLAAGARLNHADNMGNTILHVAAQINDAPRVLRLLQQGAPAGARNRQGKTFQTYLLMTPERLLNAEAWQARREIIDWMVQHGVPLER</sequence>
<gene>
    <name evidence="5" type="ORF">F7D14_21100</name>
</gene>
<dbReference type="SUPFAM" id="SSF48403">
    <property type="entry name" value="Ankyrin repeat"/>
    <property type="match status" value="1"/>
</dbReference>
<keyword evidence="2 3" id="KW-0040">ANK repeat</keyword>
<evidence type="ECO:0000313" key="6">
    <source>
        <dbReference type="Proteomes" id="UP000422569"/>
    </source>
</evidence>
<organism evidence="5 6">
    <name type="scientific">Methylocystis parvus</name>
    <dbReference type="NCBI Taxonomy" id="134"/>
    <lineage>
        <taxon>Bacteria</taxon>
        <taxon>Pseudomonadati</taxon>
        <taxon>Pseudomonadota</taxon>
        <taxon>Alphaproteobacteria</taxon>
        <taxon>Hyphomicrobiales</taxon>
        <taxon>Methylocystaceae</taxon>
        <taxon>Methylocystis</taxon>
    </lineage>
</organism>
<feature type="repeat" description="ANK" evidence="3">
    <location>
        <begin position="244"/>
        <end position="276"/>
    </location>
</feature>
<dbReference type="Pfam" id="PF12796">
    <property type="entry name" value="Ank_2"/>
    <property type="match status" value="2"/>
</dbReference>
<dbReference type="InterPro" id="IPR036770">
    <property type="entry name" value="Ankyrin_rpt-contain_sf"/>
</dbReference>
<evidence type="ECO:0000256" key="3">
    <source>
        <dbReference type="PROSITE-ProRule" id="PRU00023"/>
    </source>
</evidence>
<dbReference type="SMART" id="SM00248">
    <property type="entry name" value="ANK"/>
    <property type="match status" value="4"/>
</dbReference>
<dbReference type="EMBL" id="CP044333">
    <property type="protein sequence ID" value="QGN00083.1"/>
    <property type="molecule type" value="Genomic_DNA"/>
</dbReference>
<dbReference type="PANTHER" id="PTHR24198:SF165">
    <property type="entry name" value="ANKYRIN REPEAT-CONTAINING PROTEIN-RELATED"/>
    <property type="match status" value="1"/>
</dbReference>
<reference evidence="5 6" key="1">
    <citation type="submission" date="2019-09" db="EMBL/GenBank/DDBJ databases">
        <title>Isolation and complete genome sequencing of Methylocystis species.</title>
        <authorList>
            <person name="Rumah B.L."/>
            <person name="Stead C.E."/>
            <person name="Stevens B.C."/>
            <person name="Minton N.P."/>
            <person name="Grosse-Honebrink A."/>
            <person name="Zhang Y."/>
        </authorList>
    </citation>
    <scope>NUCLEOTIDE SEQUENCE [LARGE SCALE GENOMIC DNA]</scope>
    <source>
        <strain evidence="5 6">BRCS2</strain>
        <plasmid evidence="5 6">unnamed2</plasmid>
    </source>
</reference>
<dbReference type="PANTHER" id="PTHR24198">
    <property type="entry name" value="ANKYRIN REPEAT AND PROTEIN KINASE DOMAIN-CONTAINING PROTEIN"/>
    <property type="match status" value="1"/>
</dbReference>
<keyword evidence="6" id="KW-1185">Reference proteome</keyword>
<feature type="region of interest" description="Disordered" evidence="4">
    <location>
        <begin position="1"/>
        <end position="83"/>
    </location>
</feature>
<evidence type="ECO:0000256" key="1">
    <source>
        <dbReference type="ARBA" id="ARBA00022737"/>
    </source>
</evidence>
<dbReference type="AlphaFoldDB" id="A0A6B8MEC3"/>
<protein>
    <submittedName>
        <fullName evidence="5">Uncharacterized protein</fullName>
    </submittedName>
</protein>
<keyword evidence="5" id="KW-0614">Plasmid</keyword>
<name>A0A6B8MEC3_9HYPH</name>
<proteinExistence type="predicted"/>
<dbReference type="InterPro" id="IPR002110">
    <property type="entry name" value="Ankyrin_rpt"/>
</dbReference>
<dbReference type="KEGG" id="mpar:F7D14_21100"/>
<dbReference type="Proteomes" id="UP000422569">
    <property type="component" value="Plasmid unnamed2"/>
</dbReference>
<dbReference type="Gene3D" id="1.25.40.20">
    <property type="entry name" value="Ankyrin repeat-containing domain"/>
    <property type="match status" value="1"/>
</dbReference>
<evidence type="ECO:0000313" key="5">
    <source>
        <dbReference type="EMBL" id="QGN00083.1"/>
    </source>
</evidence>
<accession>A0A6B8MEC3</accession>
<dbReference type="PROSITE" id="PS50088">
    <property type="entry name" value="ANK_REPEAT"/>
    <property type="match status" value="3"/>
</dbReference>
<geneLocation type="plasmid" evidence="5">
    <name>unnamed2</name>
</geneLocation>
<feature type="compositionally biased region" description="Basic and acidic residues" evidence="4">
    <location>
        <begin position="57"/>
        <end position="71"/>
    </location>
</feature>
<evidence type="ECO:0000256" key="4">
    <source>
        <dbReference type="SAM" id="MobiDB-lite"/>
    </source>
</evidence>